<dbReference type="AlphaFoldDB" id="S8BMH8"/>
<protein>
    <submittedName>
        <fullName evidence="2">Uncharacterized protein</fullName>
    </submittedName>
</protein>
<proteinExistence type="predicted"/>
<reference evidence="3" key="2">
    <citation type="submission" date="2013-04" db="EMBL/GenBank/DDBJ databases">
        <title>Genomic mechanisms accounting for the adaptation to parasitism in nematode-trapping fungi.</title>
        <authorList>
            <person name="Ahren D.G."/>
        </authorList>
    </citation>
    <scope>NUCLEOTIDE SEQUENCE [LARGE SCALE GENOMIC DNA]</scope>
    <source>
        <strain evidence="3">CBS 200.50</strain>
    </source>
</reference>
<dbReference type="EMBL" id="AQGS01000912">
    <property type="protein sequence ID" value="EPS36397.1"/>
    <property type="molecule type" value="Genomic_DNA"/>
</dbReference>
<name>S8BMH8_DACHA</name>
<evidence type="ECO:0000313" key="2">
    <source>
        <dbReference type="EMBL" id="EPS36397.1"/>
    </source>
</evidence>
<comment type="caution">
    <text evidence="2">The sequence shown here is derived from an EMBL/GenBank/DDBJ whole genome shotgun (WGS) entry which is preliminary data.</text>
</comment>
<feature type="region of interest" description="Disordered" evidence="1">
    <location>
        <begin position="68"/>
        <end position="96"/>
    </location>
</feature>
<accession>S8BMH8</accession>
<dbReference type="Proteomes" id="UP000015100">
    <property type="component" value="Unassembled WGS sequence"/>
</dbReference>
<evidence type="ECO:0000313" key="3">
    <source>
        <dbReference type="Proteomes" id="UP000015100"/>
    </source>
</evidence>
<dbReference type="HOGENOM" id="CLU_290025_0_0_1"/>
<organism evidence="2 3">
    <name type="scientific">Dactylellina haptotyla (strain CBS 200.50)</name>
    <name type="common">Nematode-trapping fungus</name>
    <name type="synonym">Monacrosporium haptotylum</name>
    <dbReference type="NCBI Taxonomy" id="1284197"/>
    <lineage>
        <taxon>Eukaryota</taxon>
        <taxon>Fungi</taxon>
        <taxon>Dikarya</taxon>
        <taxon>Ascomycota</taxon>
        <taxon>Pezizomycotina</taxon>
        <taxon>Orbiliomycetes</taxon>
        <taxon>Orbiliales</taxon>
        <taxon>Orbiliaceae</taxon>
        <taxon>Dactylellina</taxon>
    </lineage>
</organism>
<reference evidence="2 3" key="1">
    <citation type="journal article" date="2013" name="PLoS Genet.">
        <title>Genomic mechanisms accounting for the adaptation to parasitism in nematode-trapping fungi.</title>
        <authorList>
            <person name="Meerupati T."/>
            <person name="Andersson K.M."/>
            <person name="Friman E."/>
            <person name="Kumar D."/>
            <person name="Tunlid A."/>
            <person name="Ahren D."/>
        </authorList>
    </citation>
    <scope>NUCLEOTIDE SEQUENCE [LARGE SCALE GENOMIC DNA]</scope>
    <source>
        <strain evidence="2 3">CBS 200.50</strain>
    </source>
</reference>
<gene>
    <name evidence="2" type="ORF">H072_10075</name>
</gene>
<evidence type="ECO:0000256" key="1">
    <source>
        <dbReference type="SAM" id="MobiDB-lite"/>
    </source>
</evidence>
<sequence>MHGSRFVANKTVRHGPLSLACTSHEHIWIPESLVADSFRTFSARFISTPRAAGPISVRKCRWITRGLHTIGPQSTPQNPNPKDDQPSPIPEGLFSWSSMSRATDGAQFTYSPLSSWKDAALPDGPEKERDILETLSPKDDHGGTVSRKLSFGDWTWTTGMSRKSTKPPARPFLGSSKEFHDRLNNLINHGTRTSTAHGPPFEELPIVPQDVQRALSSIMSEAYPPKEDTNSENSAHAAIEVVLAPPATTKPTDTDTRTSKAEPVAIPELQPLEIDIVSVSPVETSHPAEVQLPEARIEILAEAMSPTPAEVAESSSVQKEPILSPQTTDALSLSMANLRKSKRTFVHSTPLAEVEPHLHNVLIDPSVPDHTLYLIHSQIDIIYGVENLLDPGKYLKLLSERLVQATTDYGFFLSKHPTVRELINRNDVDKITAGKLTNSNHAPFWLRFGNKIVDEPFGDHLSGGPITADKIRRTWNRILRLQTAIIQQPDNPRTTERKLPVPAVMFVLDEAINVLNRPVWDSEMSQMIGVVVEIFHYYRHRDNALALLFPHLVKFIISWQSKWGTKEFEEQSMILQKTARTIKLRTRGQARKLRREEGRPVPDLLKTIHIYPNQIVGLKSLLNTLPREYVDRLLATILLQAPNRKVHPPTDAWQLRRIHPLAPWCQGVKSPPDNSNLHSLFFLEDPITKYAAEMKSKDDEAIATFLRGATDHKIITFHLNFWLARRGFPGISDPVFLNTLRRDTMGEICLRGGNTIDRYKQVKDPKLPGLPFAQAILSLFYLGIPPGPFTNELFSTLILLGRKTRVKSCLDILRQFEGRSNGEMIFRIPRRTTKRALVPLSQTDPFWSLDLLNARHHLNRKTVESVLLRTAVRYPNETYRFFSFLLEPVTLHSISNVGSKDIHHGRGHFSKDFLANLAARYAISDYHSPNVATRRITHIRRLLGKYGYGTDIRVSRALVAAGMIRTSIHRLWADPARESMDDMFKHGRLKYAITKFLQDADKDPKYLKGLTHEEAKQKKRDFVEKCMMEVWDEITKFKRHQAALKAKRESMATTRI</sequence>
<dbReference type="OrthoDB" id="5428568at2759"/>
<keyword evidence="3" id="KW-1185">Reference proteome</keyword>